<keyword evidence="4" id="KW-0274">FAD</keyword>
<name>A0AAD6CPN0_9EURO</name>
<evidence type="ECO:0000313" key="9">
    <source>
        <dbReference type="Proteomes" id="UP001220324"/>
    </source>
</evidence>
<protein>
    <submittedName>
        <fullName evidence="8">FAD binding domain protein</fullName>
    </submittedName>
</protein>
<feature type="chain" id="PRO_5042211013" evidence="6">
    <location>
        <begin position="23"/>
        <end position="603"/>
    </location>
</feature>
<keyword evidence="9" id="KW-1185">Reference proteome</keyword>
<dbReference type="Proteomes" id="UP001220324">
    <property type="component" value="Unassembled WGS sequence"/>
</dbReference>
<dbReference type="GO" id="GO:0016491">
    <property type="term" value="F:oxidoreductase activity"/>
    <property type="evidence" value="ECO:0007669"/>
    <property type="project" value="UniProtKB-KW"/>
</dbReference>
<evidence type="ECO:0000256" key="3">
    <source>
        <dbReference type="ARBA" id="ARBA00022630"/>
    </source>
</evidence>
<dbReference type="Pfam" id="PF08031">
    <property type="entry name" value="BBE"/>
    <property type="match status" value="1"/>
</dbReference>
<dbReference type="InterPro" id="IPR016166">
    <property type="entry name" value="FAD-bd_PCMH"/>
</dbReference>
<organism evidence="8 9">
    <name type="scientific">Penicillium frequentans</name>
    <dbReference type="NCBI Taxonomy" id="3151616"/>
    <lineage>
        <taxon>Eukaryota</taxon>
        <taxon>Fungi</taxon>
        <taxon>Dikarya</taxon>
        <taxon>Ascomycota</taxon>
        <taxon>Pezizomycotina</taxon>
        <taxon>Eurotiomycetes</taxon>
        <taxon>Eurotiomycetidae</taxon>
        <taxon>Eurotiales</taxon>
        <taxon>Aspergillaceae</taxon>
        <taxon>Penicillium</taxon>
    </lineage>
</organism>
<dbReference type="Gene3D" id="3.40.462.20">
    <property type="match status" value="1"/>
</dbReference>
<dbReference type="InterPro" id="IPR036318">
    <property type="entry name" value="FAD-bd_PCMH-like_sf"/>
</dbReference>
<keyword evidence="5" id="KW-0560">Oxidoreductase</keyword>
<gene>
    <name evidence="8" type="ORF">N7494_009270</name>
</gene>
<evidence type="ECO:0000256" key="1">
    <source>
        <dbReference type="ARBA" id="ARBA00001974"/>
    </source>
</evidence>
<evidence type="ECO:0000313" key="8">
    <source>
        <dbReference type="EMBL" id="KAJ5532718.1"/>
    </source>
</evidence>
<sequence>MVLLSPLLLCSTLLSTAAFASSKCKSTPNDLTWPSNEEWKSLNQSIRGALIKTAPAPSSCYEGNPFNSSTNCFDATKYWTYAAYHSAWPESVDYSIFTNNSCLPRGADGYTKGRGCSIGALPQYIVNATNEQQIATALRWATERNIRVVVKGTGHDLSGRSTGAYSLSIWTHNFKHIEHQPEWPLPDGSGTADVVICGSGHTWGTVYNAVHAMNRSVVGGEDATVGLGGLIQNGGHGLLSSHYGLASDQVYQVTFITADGRRLVANNKQNADIFWAVRGAGGGQFGVVTEFILKTHPVPKNLITGGFSFYQVSASKAGNISWAALAEVASSIPDIMDNGLTGTVIAMTGSSAMALTGLNHTSPGVVASVSLVGFNMTTEAMDRTVQNMTFRFANGSSANMLKVVYQSSEAYSYWAYTKPDFLSSTSCGSSSLMSSRLLGRHELSDIPMADLTTYLQQASVSQSATGSMLLFGLQGGPGPASTPEDMRGSVLPAWRSAYVHAMSYGASLNATADPSDALASGAHWYEANLEPVWRNWAPRTGSYMNEGNAFSSTWKQDFYGENYNRLLKLKRAYDPSGSFFVWSGVGSDMWEYDLHSGLLCRID</sequence>
<comment type="similarity">
    <text evidence="2">Belongs to the oxygen-dependent FAD-linked oxidoreductase family.</text>
</comment>
<dbReference type="PROSITE" id="PS51387">
    <property type="entry name" value="FAD_PCMH"/>
    <property type="match status" value="1"/>
</dbReference>
<keyword evidence="6" id="KW-0732">Signal</keyword>
<dbReference type="InterPro" id="IPR050416">
    <property type="entry name" value="FAD-linked_Oxidoreductase"/>
</dbReference>
<dbReference type="GO" id="GO:0071949">
    <property type="term" value="F:FAD binding"/>
    <property type="evidence" value="ECO:0007669"/>
    <property type="project" value="InterPro"/>
</dbReference>
<evidence type="ECO:0000256" key="2">
    <source>
        <dbReference type="ARBA" id="ARBA00005466"/>
    </source>
</evidence>
<dbReference type="Gene3D" id="3.30.465.10">
    <property type="match status" value="1"/>
</dbReference>
<reference evidence="8 9" key="1">
    <citation type="journal article" date="2023" name="IMA Fungus">
        <title>Comparative genomic study of the Penicillium genus elucidates a diverse pangenome and 15 lateral gene transfer events.</title>
        <authorList>
            <person name="Petersen C."/>
            <person name="Sorensen T."/>
            <person name="Nielsen M.R."/>
            <person name="Sondergaard T.E."/>
            <person name="Sorensen J.L."/>
            <person name="Fitzpatrick D.A."/>
            <person name="Frisvad J.C."/>
            <person name="Nielsen K.L."/>
        </authorList>
    </citation>
    <scope>NUCLEOTIDE SEQUENCE [LARGE SCALE GENOMIC DNA]</scope>
    <source>
        <strain evidence="8 9">IBT 35679</strain>
    </source>
</reference>
<comment type="cofactor">
    <cofactor evidence="1">
        <name>FAD</name>
        <dbReference type="ChEBI" id="CHEBI:57692"/>
    </cofactor>
</comment>
<evidence type="ECO:0000256" key="4">
    <source>
        <dbReference type="ARBA" id="ARBA00022827"/>
    </source>
</evidence>
<feature type="domain" description="FAD-binding PCMH-type" evidence="7">
    <location>
        <begin position="118"/>
        <end position="298"/>
    </location>
</feature>
<proteinExistence type="inferred from homology"/>
<dbReference type="SUPFAM" id="SSF56176">
    <property type="entry name" value="FAD-binding/transporter-associated domain-like"/>
    <property type="match status" value="1"/>
</dbReference>
<dbReference type="AlphaFoldDB" id="A0AAD6CPN0"/>
<evidence type="ECO:0000256" key="6">
    <source>
        <dbReference type="SAM" id="SignalP"/>
    </source>
</evidence>
<comment type="caution">
    <text evidence="8">The sequence shown here is derived from an EMBL/GenBank/DDBJ whole genome shotgun (WGS) entry which is preliminary data.</text>
</comment>
<dbReference type="InterPro" id="IPR006094">
    <property type="entry name" value="Oxid_FAD_bind_N"/>
</dbReference>
<dbReference type="InterPro" id="IPR016169">
    <property type="entry name" value="FAD-bd_PCMH_sub2"/>
</dbReference>
<dbReference type="PANTHER" id="PTHR42973:SF39">
    <property type="entry name" value="FAD-BINDING PCMH-TYPE DOMAIN-CONTAINING PROTEIN"/>
    <property type="match status" value="1"/>
</dbReference>
<evidence type="ECO:0000256" key="5">
    <source>
        <dbReference type="ARBA" id="ARBA00023002"/>
    </source>
</evidence>
<evidence type="ECO:0000259" key="7">
    <source>
        <dbReference type="PROSITE" id="PS51387"/>
    </source>
</evidence>
<keyword evidence="3" id="KW-0285">Flavoprotein</keyword>
<dbReference type="InterPro" id="IPR012951">
    <property type="entry name" value="BBE"/>
</dbReference>
<dbReference type="Pfam" id="PF01565">
    <property type="entry name" value="FAD_binding_4"/>
    <property type="match status" value="1"/>
</dbReference>
<dbReference type="EMBL" id="JAQIZZ010000007">
    <property type="protein sequence ID" value="KAJ5532718.1"/>
    <property type="molecule type" value="Genomic_DNA"/>
</dbReference>
<feature type="signal peptide" evidence="6">
    <location>
        <begin position="1"/>
        <end position="22"/>
    </location>
</feature>
<dbReference type="PANTHER" id="PTHR42973">
    <property type="entry name" value="BINDING OXIDOREDUCTASE, PUTATIVE (AFU_ORTHOLOGUE AFUA_1G17690)-RELATED"/>
    <property type="match status" value="1"/>
</dbReference>
<accession>A0AAD6CPN0</accession>